<dbReference type="RefSeq" id="XP_062877067.1">
    <property type="nucleotide sequence ID" value="XM_063020997.1"/>
</dbReference>
<dbReference type="PANTHER" id="PTHR15680">
    <property type="entry name" value="RIBOSOMAL PROTEIN L19"/>
    <property type="match status" value="1"/>
</dbReference>
<dbReference type="GO" id="GO:0006412">
    <property type="term" value="P:translation"/>
    <property type="evidence" value="ECO:0007669"/>
    <property type="project" value="InterPro"/>
</dbReference>
<dbReference type="GO" id="GO:0003735">
    <property type="term" value="F:structural constituent of ribosome"/>
    <property type="evidence" value="ECO:0007669"/>
    <property type="project" value="InterPro"/>
</dbReference>
<dbReference type="Gene3D" id="2.30.30.790">
    <property type="match status" value="1"/>
</dbReference>
<accession>A0AAX4H8V3</accession>
<keyword evidence="2" id="KW-0689">Ribosomal protein</keyword>
<protein>
    <submittedName>
        <fullName evidence="4">Uncharacterized protein</fullName>
    </submittedName>
</protein>
<dbReference type="GO" id="GO:0005762">
    <property type="term" value="C:mitochondrial large ribosomal subunit"/>
    <property type="evidence" value="ECO:0007669"/>
    <property type="project" value="TreeGrafter"/>
</dbReference>
<gene>
    <name evidence="4" type="ORF">PUMCH_001967</name>
</gene>
<keyword evidence="3" id="KW-0687">Ribonucleoprotein</keyword>
<evidence type="ECO:0000256" key="1">
    <source>
        <dbReference type="ARBA" id="ARBA00005781"/>
    </source>
</evidence>
<dbReference type="EMBL" id="CP138895">
    <property type="protein sequence ID" value="WPK24684.1"/>
    <property type="molecule type" value="Genomic_DNA"/>
</dbReference>
<evidence type="ECO:0000313" key="4">
    <source>
        <dbReference type="EMBL" id="WPK24684.1"/>
    </source>
</evidence>
<proteinExistence type="inferred from homology"/>
<keyword evidence="5" id="KW-1185">Reference proteome</keyword>
<dbReference type="InterPro" id="IPR038657">
    <property type="entry name" value="Ribosomal_bL19_sf"/>
</dbReference>
<dbReference type="Proteomes" id="UP001338582">
    <property type="component" value="Chromosome 2"/>
</dbReference>
<dbReference type="PANTHER" id="PTHR15680:SF9">
    <property type="entry name" value="LARGE RIBOSOMAL SUBUNIT PROTEIN BL19M"/>
    <property type="match status" value="1"/>
</dbReference>
<dbReference type="InterPro" id="IPR001857">
    <property type="entry name" value="Ribosomal_bL19"/>
</dbReference>
<dbReference type="AlphaFoldDB" id="A0AAX4H8V3"/>
<dbReference type="SUPFAM" id="SSF50104">
    <property type="entry name" value="Translation proteins SH3-like domain"/>
    <property type="match status" value="1"/>
</dbReference>
<evidence type="ECO:0000313" key="5">
    <source>
        <dbReference type="Proteomes" id="UP001338582"/>
    </source>
</evidence>
<organism evidence="4 5">
    <name type="scientific">Australozyma saopauloensis</name>
    <dbReference type="NCBI Taxonomy" id="291208"/>
    <lineage>
        <taxon>Eukaryota</taxon>
        <taxon>Fungi</taxon>
        <taxon>Dikarya</taxon>
        <taxon>Ascomycota</taxon>
        <taxon>Saccharomycotina</taxon>
        <taxon>Pichiomycetes</taxon>
        <taxon>Metschnikowiaceae</taxon>
        <taxon>Australozyma</taxon>
    </lineage>
</organism>
<comment type="similarity">
    <text evidence="1">Belongs to the bacterial ribosomal protein bL19 family.</text>
</comment>
<dbReference type="InterPro" id="IPR008991">
    <property type="entry name" value="Translation_prot_SH3-like_sf"/>
</dbReference>
<dbReference type="GeneID" id="88173032"/>
<name>A0AAX4H8V3_9ASCO</name>
<reference evidence="4 5" key="1">
    <citation type="submission" date="2023-10" db="EMBL/GenBank/DDBJ databases">
        <title>Draft Genome Sequence of Candida saopaulonensis from a very Premature Infant with Sepsis.</title>
        <authorList>
            <person name="Ning Y."/>
            <person name="Dai R."/>
            <person name="Xiao M."/>
            <person name="Xu Y."/>
            <person name="Yan Q."/>
            <person name="Zhang L."/>
        </authorList>
    </citation>
    <scope>NUCLEOTIDE SEQUENCE [LARGE SCALE GENOMIC DNA]</scope>
    <source>
        <strain evidence="4 5">19XY460</strain>
    </source>
</reference>
<dbReference type="KEGG" id="asau:88173032"/>
<evidence type="ECO:0000256" key="3">
    <source>
        <dbReference type="ARBA" id="ARBA00023274"/>
    </source>
</evidence>
<evidence type="ECO:0000256" key="2">
    <source>
        <dbReference type="ARBA" id="ARBA00022980"/>
    </source>
</evidence>
<sequence>MLGLLTKSKQLLFPTGIMHGFFARSLVQAPTLTIYKPLPKKRNGMSATKYLHQQLLKKFDPLGKRSQLVDPHTGVRAGDVVKVTYNDRSTVHGRVLGVKRGKDNLGTNILIRNRITKLGCEVRIPVFNPKVANIEIVDKPETYLSRSKHFYVRNTKHDVGDVEAMLKKKLEESKAKKAN</sequence>
<dbReference type="Pfam" id="PF01245">
    <property type="entry name" value="Ribosomal_L19"/>
    <property type="match status" value="1"/>
</dbReference>